<evidence type="ECO:0000259" key="11">
    <source>
        <dbReference type="PROSITE" id="PS51846"/>
    </source>
</evidence>
<protein>
    <submittedName>
        <fullName evidence="12">Membrane protein</fullName>
    </submittedName>
</protein>
<evidence type="ECO:0000313" key="12">
    <source>
        <dbReference type="EMBL" id="GGY38132.1"/>
    </source>
</evidence>
<evidence type="ECO:0000313" key="13">
    <source>
        <dbReference type="Proteomes" id="UP000628442"/>
    </source>
</evidence>
<dbReference type="SUPFAM" id="SSF56176">
    <property type="entry name" value="FAD-binding/transporter-associated domain-like"/>
    <property type="match status" value="1"/>
</dbReference>
<proteinExistence type="predicted"/>
<dbReference type="InterPro" id="IPR036318">
    <property type="entry name" value="FAD-bd_PCMH-like_sf"/>
</dbReference>
<evidence type="ECO:0000256" key="2">
    <source>
        <dbReference type="ARBA" id="ARBA00022475"/>
    </source>
</evidence>
<keyword evidence="3 9" id="KW-0812">Transmembrane</keyword>
<evidence type="ECO:0000259" key="10">
    <source>
        <dbReference type="PROSITE" id="PS51371"/>
    </source>
</evidence>
<dbReference type="GO" id="GO:0005886">
    <property type="term" value="C:plasma membrane"/>
    <property type="evidence" value="ECO:0007669"/>
    <property type="project" value="UniProtKB-SubCell"/>
</dbReference>
<keyword evidence="6 8" id="KW-0129">CBS domain</keyword>
<evidence type="ECO:0000256" key="4">
    <source>
        <dbReference type="ARBA" id="ARBA00022737"/>
    </source>
</evidence>
<evidence type="ECO:0000256" key="3">
    <source>
        <dbReference type="ARBA" id="ARBA00022692"/>
    </source>
</evidence>
<dbReference type="CDD" id="cd04590">
    <property type="entry name" value="CBS_pair_CorC_HlyC_assoc"/>
    <property type="match status" value="1"/>
</dbReference>
<dbReference type="GO" id="GO:0050660">
    <property type="term" value="F:flavin adenine dinucleotide binding"/>
    <property type="evidence" value="ECO:0007669"/>
    <property type="project" value="InterPro"/>
</dbReference>
<dbReference type="AlphaFoldDB" id="A0AA87XVJ8"/>
<dbReference type="Pfam" id="PF00571">
    <property type="entry name" value="CBS"/>
    <property type="match status" value="2"/>
</dbReference>
<keyword evidence="5 9" id="KW-1133">Transmembrane helix</keyword>
<evidence type="ECO:0000256" key="1">
    <source>
        <dbReference type="ARBA" id="ARBA00004651"/>
    </source>
</evidence>
<comment type="caution">
    <text evidence="12">The sequence shown here is derived from an EMBL/GenBank/DDBJ whole genome shotgun (WGS) entry which is preliminary data.</text>
</comment>
<comment type="subcellular location">
    <subcellularLocation>
        <location evidence="1">Cell membrane</location>
        <topology evidence="1">Multi-pass membrane protein</topology>
    </subcellularLocation>
</comment>
<dbReference type="InterPro" id="IPR005170">
    <property type="entry name" value="Transptr-assoc_dom"/>
</dbReference>
<dbReference type="InterPro" id="IPR044751">
    <property type="entry name" value="Ion_transp-like_CBS"/>
</dbReference>
<dbReference type="Proteomes" id="UP000628442">
    <property type="component" value="Unassembled WGS sequence"/>
</dbReference>
<evidence type="ECO:0000256" key="5">
    <source>
        <dbReference type="ARBA" id="ARBA00022989"/>
    </source>
</evidence>
<dbReference type="InterPro" id="IPR016169">
    <property type="entry name" value="FAD-bd_PCMH_sub2"/>
</dbReference>
<reference evidence="12" key="2">
    <citation type="submission" date="2022-12" db="EMBL/GenBank/DDBJ databases">
        <authorList>
            <person name="Sun Q."/>
            <person name="Kim S."/>
        </authorList>
    </citation>
    <scope>NUCLEOTIDE SEQUENCE</scope>
    <source>
        <strain evidence="12">KCTC 12343</strain>
    </source>
</reference>
<keyword evidence="7 9" id="KW-0472">Membrane</keyword>
<dbReference type="InterPro" id="IPR002550">
    <property type="entry name" value="CNNM"/>
</dbReference>
<organism evidence="12 13">
    <name type="scientific">Pseudoduganella albidiflava</name>
    <dbReference type="NCBI Taxonomy" id="321983"/>
    <lineage>
        <taxon>Bacteria</taxon>
        <taxon>Pseudomonadati</taxon>
        <taxon>Pseudomonadota</taxon>
        <taxon>Betaproteobacteria</taxon>
        <taxon>Burkholderiales</taxon>
        <taxon>Oxalobacteraceae</taxon>
        <taxon>Telluria group</taxon>
        <taxon>Pseudoduganella</taxon>
    </lineage>
</organism>
<dbReference type="SUPFAM" id="SSF54631">
    <property type="entry name" value="CBS-domain pair"/>
    <property type="match status" value="1"/>
</dbReference>
<sequence>MESLLLLVGLIVLNGVFAMSEIALVTARKGKLMKLASEGDHAAAAALELGEDPTRFLSTIQIGITSIGILNGIVGESVLARPLSLWLASLGVGQEAAGIMATAGVVIVVTYVSIVIGELVPKRLGQIAPEVVARLVARPMQSLATVTRPFVMLLTGSTHAILRLMGVRQTSQSSVNKEEIHAMLEEGSESGAIEQQQHDMVRNVFRLDDRKLGSLMIPRSDIVFLDMRLPVEDNVARLIESEHSRFPVCDGGLANVLGVVTAKQALAVMAKGQVPDFAAIAQPATYVPETLTGMGLLEQFRASGMQMVFVIDEYGDIEGIVTVQDMLEALTGEFTPRNEEEAWAVQHPDGSWLLAGTIPVHELKDRLGLRYVPEEEKGHYHTISGMIMLLLGRLPMAGDLVEWENWRFVIAGMDDKRIDKVHASFIGAIEPTPADS</sequence>
<gene>
    <name evidence="12" type="ORF">GCM10007387_20130</name>
</gene>
<keyword evidence="2" id="KW-1003">Cell membrane</keyword>
<feature type="domain" description="CNNM transmembrane" evidence="11">
    <location>
        <begin position="1"/>
        <end position="197"/>
    </location>
</feature>
<feature type="domain" description="CBS" evidence="10">
    <location>
        <begin position="280"/>
        <end position="340"/>
    </location>
</feature>
<dbReference type="InterPro" id="IPR046342">
    <property type="entry name" value="CBS_dom_sf"/>
</dbReference>
<dbReference type="PANTHER" id="PTHR43099">
    <property type="entry name" value="UPF0053 PROTEIN YRKA"/>
    <property type="match status" value="1"/>
</dbReference>
<evidence type="ECO:0000256" key="6">
    <source>
        <dbReference type="ARBA" id="ARBA00023122"/>
    </source>
</evidence>
<dbReference type="EMBL" id="BMWV01000004">
    <property type="protein sequence ID" value="GGY38132.1"/>
    <property type="molecule type" value="Genomic_DNA"/>
</dbReference>
<dbReference type="Gene3D" id="3.30.465.10">
    <property type="match status" value="1"/>
</dbReference>
<evidence type="ECO:0000256" key="7">
    <source>
        <dbReference type="ARBA" id="ARBA00023136"/>
    </source>
</evidence>
<dbReference type="PANTHER" id="PTHR43099:SF5">
    <property type="entry name" value="HLYC_CORC FAMILY TRANSPORTER"/>
    <property type="match status" value="1"/>
</dbReference>
<dbReference type="RefSeq" id="WP_218943787.1">
    <property type="nucleotide sequence ID" value="NZ_BMWV01000004.1"/>
</dbReference>
<keyword evidence="4" id="KW-0677">Repeat</keyword>
<dbReference type="SMART" id="SM01091">
    <property type="entry name" value="CorC_HlyC"/>
    <property type="match status" value="1"/>
</dbReference>
<dbReference type="InterPro" id="IPR051676">
    <property type="entry name" value="UPF0053_domain"/>
</dbReference>
<dbReference type="Pfam" id="PF03471">
    <property type="entry name" value="CorC_HlyC"/>
    <property type="match status" value="1"/>
</dbReference>
<name>A0AA87XVJ8_9BURK</name>
<dbReference type="PROSITE" id="PS51371">
    <property type="entry name" value="CBS"/>
    <property type="match status" value="2"/>
</dbReference>
<accession>A0AA87XVJ8</accession>
<dbReference type="Pfam" id="PF01595">
    <property type="entry name" value="CNNM"/>
    <property type="match status" value="1"/>
</dbReference>
<dbReference type="InterPro" id="IPR000644">
    <property type="entry name" value="CBS_dom"/>
</dbReference>
<evidence type="ECO:0000256" key="9">
    <source>
        <dbReference type="PROSITE-ProRule" id="PRU01193"/>
    </source>
</evidence>
<reference evidence="12" key="1">
    <citation type="journal article" date="2014" name="Int. J. Syst. Evol. Microbiol.">
        <title>Complete genome sequence of Corynebacterium casei LMG S-19264T (=DSM 44701T), isolated from a smear-ripened cheese.</title>
        <authorList>
            <consortium name="US DOE Joint Genome Institute (JGI-PGF)"/>
            <person name="Walter F."/>
            <person name="Albersmeier A."/>
            <person name="Kalinowski J."/>
            <person name="Ruckert C."/>
        </authorList>
    </citation>
    <scope>NUCLEOTIDE SEQUENCE</scope>
    <source>
        <strain evidence="12">KCTC 12343</strain>
    </source>
</reference>
<dbReference type="PROSITE" id="PS51846">
    <property type="entry name" value="CNNM"/>
    <property type="match status" value="1"/>
</dbReference>
<dbReference type="Gene3D" id="3.10.580.10">
    <property type="entry name" value="CBS-domain"/>
    <property type="match status" value="1"/>
</dbReference>
<feature type="domain" description="CBS" evidence="10">
    <location>
        <begin position="216"/>
        <end position="277"/>
    </location>
</feature>
<evidence type="ECO:0000256" key="8">
    <source>
        <dbReference type="PROSITE-ProRule" id="PRU00703"/>
    </source>
</evidence>